<protein>
    <recommendedName>
        <fullName evidence="6">Homologous-pairing protein 2 winged helix domain-containing protein</fullName>
    </recommendedName>
</protein>
<evidence type="ECO:0000256" key="1">
    <source>
        <dbReference type="ARBA" id="ARBA00004123"/>
    </source>
</evidence>
<dbReference type="Proteomes" id="UP000007431">
    <property type="component" value="Unassembled WGS sequence"/>
</dbReference>
<dbReference type="VEuPathDB" id="FungiDB:SCHCODRAFT_02508544"/>
<dbReference type="InterPro" id="IPR010776">
    <property type="entry name" value="Hop2_WH_dom"/>
</dbReference>
<dbReference type="KEGG" id="scm:SCHCO_02508544"/>
<comment type="subcellular location">
    <subcellularLocation>
        <location evidence="1">Nucleus</location>
    </subcellularLocation>
</comment>
<dbReference type="GO" id="GO:0000709">
    <property type="term" value="P:meiotic joint molecule formation"/>
    <property type="evidence" value="ECO:0007669"/>
    <property type="project" value="TreeGrafter"/>
</dbReference>
<evidence type="ECO:0000256" key="4">
    <source>
        <dbReference type="ARBA" id="ARBA00023242"/>
    </source>
</evidence>
<dbReference type="EMBL" id="GL377308">
    <property type="protein sequence ID" value="EFI95245.1"/>
    <property type="molecule type" value="Genomic_DNA"/>
</dbReference>
<dbReference type="AlphaFoldDB" id="D8Q9L0"/>
<reference evidence="7 8" key="1">
    <citation type="journal article" date="2010" name="Nat. Biotechnol.">
        <title>Genome sequence of the model mushroom Schizophyllum commune.</title>
        <authorList>
            <person name="Ohm R.A."/>
            <person name="de Jong J.F."/>
            <person name="Lugones L.G."/>
            <person name="Aerts A."/>
            <person name="Kothe E."/>
            <person name="Stajich J.E."/>
            <person name="de Vries R.P."/>
            <person name="Record E."/>
            <person name="Levasseur A."/>
            <person name="Baker S.E."/>
            <person name="Bartholomew K.A."/>
            <person name="Coutinho P.M."/>
            <person name="Erdmann S."/>
            <person name="Fowler T.J."/>
            <person name="Gathman A.C."/>
            <person name="Lombard V."/>
            <person name="Henrissat B."/>
            <person name="Knabe N."/>
            <person name="Kuees U."/>
            <person name="Lilly W.W."/>
            <person name="Lindquist E."/>
            <person name="Lucas S."/>
            <person name="Magnuson J.K."/>
            <person name="Piumi F."/>
            <person name="Raudaskoski M."/>
            <person name="Salamov A."/>
            <person name="Schmutz J."/>
            <person name="Schwarze F.W.M.R."/>
            <person name="vanKuyk P.A."/>
            <person name="Horton J.S."/>
            <person name="Grigoriev I.V."/>
            <person name="Woesten H.A.B."/>
        </authorList>
    </citation>
    <scope>NUCLEOTIDE SEQUENCE [LARGE SCALE GENOMIC DNA]</scope>
    <source>
        <strain evidence="8">H4-8 / FGSC 9210</strain>
    </source>
</reference>
<keyword evidence="8" id="KW-1185">Reference proteome</keyword>
<dbReference type="GO" id="GO:0003690">
    <property type="term" value="F:double-stranded DNA binding"/>
    <property type="evidence" value="ECO:0007669"/>
    <property type="project" value="TreeGrafter"/>
</dbReference>
<sequence>MSSTATKTKSDVKVLKGQEGARAAEDAVLAYIKQMNRPFGAVDVSANLKGAVTKPLTQKILAALAEKGEIVQKTYGKMNYYVADQSKLETLPQEKIAELEKQLKTTDEELKAAAGDLRLATNELTKIKSTPKDDELDVQIADMTSQTSKVEAHLKTLRAGTTLISAEELAKIEAEWGKWRSEWVRRKKIFITFWAIISDSMTPQEAEIVQEDLGIERDTPEHVKLERSALCQQKMVPAKRKR</sequence>
<dbReference type="GeneID" id="9588360"/>
<dbReference type="OrthoDB" id="272266at2759"/>
<dbReference type="InterPro" id="IPR036388">
    <property type="entry name" value="WH-like_DNA-bd_sf"/>
</dbReference>
<name>D8Q9L0_SCHCM</name>
<dbReference type="GO" id="GO:0000794">
    <property type="term" value="C:condensed nuclear chromosome"/>
    <property type="evidence" value="ECO:0007669"/>
    <property type="project" value="TreeGrafter"/>
</dbReference>
<evidence type="ECO:0000256" key="2">
    <source>
        <dbReference type="ARBA" id="ARBA00007922"/>
    </source>
</evidence>
<dbReference type="STRING" id="578458.D8Q9L0"/>
<evidence type="ECO:0000313" key="7">
    <source>
        <dbReference type="EMBL" id="EFI95245.1"/>
    </source>
</evidence>
<dbReference type="HOGENOM" id="CLU_063266_3_1_1"/>
<proteinExistence type="inferred from homology"/>
<gene>
    <name evidence="7" type="ORF">SCHCODRAFT_110622</name>
</gene>
<feature type="domain" description="Homologous-pairing protein 2 winged helix" evidence="6">
    <location>
        <begin position="24"/>
        <end position="83"/>
    </location>
</feature>
<evidence type="ECO:0000259" key="6">
    <source>
        <dbReference type="Pfam" id="PF07106"/>
    </source>
</evidence>
<keyword evidence="3" id="KW-0233">DNA recombination</keyword>
<dbReference type="GO" id="GO:0007129">
    <property type="term" value="P:homologous chromosome pairing at meiosis"/>
    <property type="evidence" value="ECO:0007669"/>
    <property type="project" value="TreeGrafter"/>
</dbReference>
<dbReference type="FunCoup" id="D8Q9L0">
    <property type="interactions" value="214"/>
</dbReference>
<dbReference type="Pfam" id="PF07106">
    <property type="entry name" value="WHD_TBPIP"/>
    <property type="match status" value="1"/>
</dbReference>
<feature type="non-terminal residue" evidence="7">
    <location>
        <position position="242"/>
    </location>
</feature>
<evidence type="ECO:0000256" key="5">
    <source>
        <dbReference type="ARBA" id="ARBA00023254"/>
    </source>
</evidence>
<evidence type="ECO:0000313" key="8">
    <source>
        <dbReference type="Proteomes" id="UP000007431"/>
    </source>
</evidence>
<keyword evidence="5" id="KW-0469">Meiosis</keyword>
<dbReference type="GO" id="GO:0120230">
    <property type="term" value="F:recombinase activator activity"/>
    <property type="evidence" value="ECO:0007669"/>
    <property type="project" value="TreeGrafter"/>
</dbReference>
<dbReference type="PANTHER" id="PTHR15938">
    <property type="entry name" value="TBP-1 INTERACTING PROTEIN"/>
    <property type="match status" value="1"/>
</dbReference>
<evidence type="ECO:0000256" key="3">
    <source>
        <dbReference type="ARBA" id="ARBA00023172"/>
    </source>
</evidence>
<dbReference type="GO" id="GO:0120231">
    <property type="term" value="C:DNA recombinase auxiliary factor complex"/>
    <property type="evidence" value="ECO:0007669"/>
    <property type="project" value="TreeGrafter"/>
</dbReference>
<dbReference type="InParanoid" id="D8Q9L0"/>
<dbReference type="Gene3D" id="1.10.10.10">
    <property type="entry name" value="Winged helix-like DNA-binding domain superfamily/Winged helix DNA-binding domain"/>
    <property type="match status" value="1"/>
</dbReference>
<dbReference type="eggNOG" id="KOG4603">
    <property type="taxonomic scope" value="Eukaryota"/>
</dbReference>
<dbReference type="PANTHER" id="PTHR15938:SF0">
    <property type="entry name" value="HOMOLOGOUS-PAIRING PROTEIN 2 HOMOLOG"/>
    <property type="match status" value="1"/>
</dbReference>
<dbReference type="GO" id="GO:0010774">
    <property type="term" value="P:meiotic strand invasion involved in reciprocal meiotic recombination"/>
    <property type="evidence" value="ECO:0007669"/>
    <property type="project" value="TreeGrafter"/>
</dbReference>
<comment type="similarity">
    <text evidence="2">Belongs to the HOP2 family.</text>
</comment>
<dbReference type="OMA" id="QKYHREW"/>
<organism evidence="8">
    <name type="scientific">Schizophyllum commune (strain H4-8 / FGSC 9210)</name>
    <name type="common">Split gill fungus</name>
    <dbReference type="NCBI Taxonomy" id="578458"/>
    <lineage>
        <taxon>Eukaryota</taxon>
        <taxon>Fungi</taxon>
        <taxon>Dikarya</taxon>
        <taxon>Basidiomycota</taxon>
        <taxon>Agaricomycotina</taxon>
        <taxon>Agaricomycetes</taxon>
        <taxon>Agaricomycetidae</taxon>
        <taxon>Agaricales</taxon>
        <taxon>Schizophyllaceae</taxon>
        <taxon>Schizophyllum</taxon>
    </lineage>
</organism>
<accession>D8Q9L0</accession>
<dbReference type="RefSeq" id="XP_003030148.1">
    <property type="nucleotide sequence ID" value="XM_003030102.1"/>
</dbReference>
<keyword evidence="4" id="KW-0539">Nucleus</keyword>